<gene>
    <name evidence="2" type="ORF">PHYPSEUDO_006030</name>
</gene>
<accession>A0A8T1VJN6</accession>
<reference evidence="2" key="1">
    <citation type="submission" date="2021-02" db="EMBL/GenBank/DDBJ databases">
        <authorList>
            <person name="Palmer J.M."/>
        </authorList>
    </citation>
    <scope>NUCLEOTIDE SEQUENCE</scope>
    <source>
        <strain evidence="2">SCRP734</strain>
    </source>
</reference>
<keyword evidence="3" id="KW-1185">Reference proteome</keyword>
<evidence type="ECO:0000313" key="3">
    <source>
        <dbReference type="Proteomes" id="UP000694044"/>
    </source>
</evidence>
<comment type="caution">
    <text evidence="2">The sequence shown here is derived from an EMBL/GenBank/DDBJ whole genome shotgun (WGS) entry which is preliminary data.</text>
</comment>
<protein>
    <submittedName>
        <fullName evidence="2">Uncharacterized protein</fullName>
    </submittedName>
</protein>
<keyword evidence="1" id="KW-0472">Membrane</keyword>
<feature type="transmembrane region" description="Helical" evidence="1">
    <location>
        <begin position="277"/>
        <end position="296"/>
    </location>
</feature>
<sequence length="344" mass="36300">MLSMFRAEANTADAAAPLHVAVDLVYTTDASCRSVSQLPRSSDALATRLLPATVAFRGNMQLSKAASGDGCALYLTVRGAVSAAATDIQDTFEVARSVHVQLTELLGAKGLENVALARAAVALDGDKLLAVSLTAEDASAAHESVLTVQQGACTELLSALQSADDADLLLPRQVESSALQVTKPADVDETASCAVSLDVAALAPRLSADVDAFQLLRAVDEKMERVFAGQASATLTGANVRLQVASDVSQSLAVETESANAAPSTNLTFNAPSYEEALGIFALVAVLVAMMMGVVVQKKRNDQRSRERYDRANRAAQIRRVSIRMSQYDQEANQDNEGEEDSLL</sequence>
<dbReference type="OrthoDB" id="162470at2759"/>
<name>A0A8T1VJN6_9STRA</name>
<dbReference type="EMBL" id="JAGDFM010000247">
    <property type="protein sequence ID" value="KAG7381412.1"/>
    <property type="molecule type" value="Genomic_DNA"/>
</dbReference>
<organism evidence="2 3">
    <name type="scientific">Phytophthora pseudosyringae</name>
    <dbReference type="NCBI Taxonomy" id="221518"/>
    <lineage>
        <taxon>Eukaryota</taxon>
        <taxon>Sar</taxon>
        <taxon>Stramenopiles</taxon>
        <taxon>Oomycota</taxon>
        <taxon>Peronosporomycetes</taxon>
        <taxon>Peronosporales</taxon>
        <taxon>Peronosporaceae</taxon>
        <taxon>Phytophthora</taxon>
    </lineage>
</organism>
<keyword evidence="1" id="KW-1133">Transmembrane helix</keyword>
<dbReference type="AlphaFoldDB" id="A0A8T1VJN6"/>
<proteinExistence type="predicted"/>
<evidence type="ECO:0000256" key="1">
    <source>
        <dbReference type="SAM" id="Phobius"/>
    </source>
</evidence>
<keyword evidence="1" id="KW-0812">Transmembrane</keyword>
<evidence type="ECO:0000313" key="2">
    <source>
        <dbReference type="EMBL" id="KAG7381412.1"/>
    </source>
</evidence>
<dbReference type="Proteomes" id="UP000694044">
    <property type="component" value="Unassembled WGS sequence"/>
</dbReference>